<gene>
    <name evidence="5" type="ORF">UFOPK2786_00308</name>
</gene>
<keyword evidence="4" id="KW-0862">Zinc</keyword>
<dbReference type="SMART" id="SM00947">
    <property type="entry name" value="Pro_CA"/>
    <property type="match status" value="1"/>
</dbReference>
<organism evidence="5">
    <name type="scientific">freshwater metagenome</name>
    <dbReference type="NCBI Taxonomy" id="449393"/>
    <lineage>
        <taxon>unclassified sequences</taxon>
        <taxon>metagenomes</taxon>
        <taxon>ecological metagenomes</taxon>
    </lineage>
</organism>
<dbReference type="GO" id="GO:0008270">
    <property type="term" value="F:zinc ion binding"/>
    <property type="evidence" value="ECO:0007669"/>
    <property type="project" value="InterPro"/>
</dbReference>
<reference evidence="5" key="1">
    <citation type="submission" date="2020-05" db="EMBL/GenBank/DDBJ databases">
        <authorList>
            <person name="Chiriac C."/>
            <person name="Salcher M."/>
            <person name="Ghai R."/>
            <person name="Kavagutti S V."/>
        </authorList>
    </citation>
    <scope>NUCLEOTIDE SEQUENCE</scope>
</reference>
<evidence type="ECO:0000256" key="3">
    <source>
        <dbReference type="ARBA" id="ARBA00022723"/>
    </source>
</evidence>
<comment type="similarity">
    <text evidence="2">Belongs to the beta-class carbonic anhydrase family.</text>
</comment>
<dbReference type="InterPro" id="IPR036874">
    <property type="entry name" value="Carbonic_anhydrase_sf"/>
</dbReference>
<dbReference type="Pfam" id="PF00484">
    <property type="entry name" value="Pro_CA"/>
    <property type="match status" value="1"/>
</dbReference>
<accession>A0A6J6SED1</accession>
<comment type="cofactor">
    <cofactor evidence="1">
        <name>Zn(2+)</name>
        <dbReference type="ChEBI" id="CHEBI:29105"/>
    </cofactor>
</comment>
<name>A0A6J6SED1_9ZZZZ</name>
<evidence type="ECO:0000256" key="2">
    <source>
        <dbReference type="ARBA" id="ARBA00006217"/>
    </source>
</evidence>
<dbReference type="InterPro" id="IPR001765">
    <property type="entry name" value="Carbonic_anhydrase"/>
</dbReference>
<evidence type="ECO:0000256" key="1">
    <source>
        <dbReference type="ARBA" id="ARBA00001947"/>
    </source>
</evidence>
<protein>
    <submittedName>
        <fullName evidence="5">Unannotated protein</fullName>
    </submittedName>
</protein>
<dbReference type="GO" id="GO:0004089">
    <property type="term" value="F:carbonate dehydratase activity"/>
    <property type="evidence" value="ECO:0007669"/>
    <property type="project" value="InterPro"/>
</dbReference>
<dbReference type="AlphaFoldDB" id="A0A6J6SED1"/>
<sequence length="178" mass="19032">MPIFNAADLGVFPRGAFADVLESNAEYVKSFDDDGLTGTAAAGLAVITCMDSRIDPLGVLGMKRGDVKIMRNAGARVTDDMLRTLILATYLLGVSRVLVMPHTNCRMAGGSESTIHAAILAEHGIDTRSVEFRTVDDQEAALMTDLVRIRSHPLLPRDLVVGGAIFDVHTGAIRPLDA</sequence>
<proteinExistence type="inferred from homology"/>
<dbReference type="PANTHER" id="PTHR43175:SF3">
    <property type="entry name" value="CARBON DISULFIDE HYDROLASE"/>
    <property type="match status" value="1"/>
</dbReference>
<dbReference type="EMBL" id="CAEZYW010000030">
    <property type="protein sequence ID" value="CAB4733038.1"/>
    <property type="molecule type" value="Genomic_DNA"/>
</dbReference>
<evidence type="ECO:0000256" key="4">
    <source>
        <dbReference type="ARBA" id="ARBA00022833"/>
    </source>
</evidence>
<dbReference type="CDD" id="cd03379">
    <property type="entry name" value="beta_CA_cladeD"/>
    <property type="match status" value="1"/>
</dbReference>
<dbReference type="SUPFAM" id="SSF53056">
    <property type="entry name" value="beta-carbonic anhydrase, cab"/>
    <property type="match status" value="1"/>
</dbReference>
<keyword evidence="3" id="KW-0479">Metal-binding</keyword>
<dbReference type="PANTHER" id="PTHR43175">
    <property type="entry name" value="CARBONIC ANHYDRASE"/>
    <property type="match status" value="1"/>
</dbReference>
<evidence type="ECO:0000313" key="5">
    <source>
        <dbReference type="EMBL" id="CAB4733038.1"/>
    </source>
</evidence>
<dbReference type="Gene3D" id="3.40.1050.10">
    <property type="entry name" value="Carbonic anhydrase"/>
    <property type="match status" value="1"/>
</dbReference>